<dbReference type="InterPro" id="IPR018258">
    <property type="entry name" value="Ribosomal_bL21_CS"/>
</dbReference>
<accession>W0GQM1</accession>
<dbReference type="PATRIC" id="fig|838561.3.peg.464"/>
<dbReference type="Proteomes" id="UP000019260">
    <property type="component" value="Chromosome"/>
</dbReference>
<dbReference type="EMBL" id="CP006720">
    <property type="protein sequence ID" value="AHI57830.1"/>
    <property type="molecule type" value="Genomic_DNA"/>
</dbReference>
<dbReference type="InterPro" id="IPR036164">
    <property type="entry name" value="bL21-like_sf"/>
</dbReference>
<evidence type="ECO:0000256" key="5">
    <source>
        <dbReference type="ARBA" id="ARBA00023274"/>
    </source>
</evidence>
<dbReference type="PROSITE" id="PS01169">
    <property type="entry name" value="RIBOSOMAL_L21"/>
    <property type="match status" value="1"/>
</dbReference>
<organism evidence="9 10">
    <name type="scientific">Spiroplasma mirum ATCC 29335</name>
    <dbReference type="NCBI Taxonomy" id="838561"/>
    <lineage>
        <taxon>Bacteria</taxon>
        <taxon>Bacillati</taxon>
        <taxon>Mycoplasmatota</taxon>
        <taxon>Mollicutes</taxon>
        <taxon>Entomoplasmatales</taxon>
        <taxon>Spiroplasmataceae</taxon>
        <taxon>Spiroplasma</taxon>
    </lineage>
</organism>
<dbReference type="GO" id="GO:0006412">
    <property type="term" value="P:translation"/>
    <property type="evidence" value="ECO:0007669"/>
    <property type="project" value="UniProtKB-UniRule"/>
</dbReference>
<keyword evidence="3 6" id="KW-0694">RNA-binding</keyword>
<dbReference type="NCBIfam" id="TIGR00061">
    <property type="entry name" value="L21"/>
    <property type="match status" value="1"/>
</dbReference>
<evidence type="ECO:0000256" key="2">
    <source>
        <dbReference type="ARBA" id="ARBA00022730"/>
    </source>
</evidence>
<dbReference type="KEGG" id="smir:SMM_0403"/>
<dbReference type="GO" id="GO:0005840">
    <property type="term" value="C:ribosome"/>
    <property type="evidence" value="ECO:0007669"/>
    <property type="project" value="UniProtKB-KW"/>
</dbReference>
<evidence type="ECO:0000256" key="1">
    <source>
        <dbReference type="ARBA" id="ARBA00008563"/>
    </source>
</evidence>
<proteinExistence type="inferred from homology"/>
<evidence type="ECO:0000256" key="8">
    <source>
        <dbReference type="SAM" id="MobiDB-lite"/>
    </source>
</evidence>
<dbReference type="AlphaFoldDB" id="W0GQM1"/>
<evidence type="ECO:0000256" key="7">
    <source>
        <dbReference type="RuleBase" id="RU000562"/>
    </source>
</evidence>
<dbReference type="GO" id="GO:1990904">
    <property type="term" value="C:ribonucleoprotein complex"/>
    <property type="evidence" value="ECO:0007669"/>
    <property type="project" value="UniProtKB-KW"/>
</dbReference>
<feature type="region of interest" description="Disordered" evidence="8">
    <location>
        <begin position="105"/>
        <end position="204"/>
    </location>
</feature>
<dbReference type="HAMAP" id="MF_01363">
    <property type="entry name" value="Ribosomal_bL21"/>
    <property type="match status" value="1"/>
</dbReference>
<dbReference type="OrthoDB" id="9813334at2"/>
<dbReference type="InterPro" id="IPR001787">
    <property type="entry name" value="Ribosomal_bL21"/>
</dbReference>
<dbReference type="InterPro" id="IPR028909">
    <property type="entry name" value="bL21-like"/>
</dbReference>
<dbReference type="KEGG" id="smia:P344_02415"/>
<evidence type="ECO:0000256" key="6">
    <source>
        <dbReference type="HAMAP-Rule" id="MF_01363"/>
    </source>
</evidence>
<keyword evidence="2 6" id="KW-0699">rRNA-binding</keyword>
<dbReference type="PANTHER" id="PTHR21349">
    <property type="entry name" value="50S RIBOSOMAL PROTEIN L21"/>
    <property type="match status" value="1"/>
</dbReference>
<feature type="compositionally biased region" description="Polar residues" evidence="8">
    <location>
        <begin position="108"/>
        <end position="119"/>
    </location>
</feature>
<feature type="compositionally biased region" description="Low complexity" evidence="8">
    <location>
        <begin position="137"/>
        <end position="196"/>
    </location>
</feature>
<gene>
    <name evidence="6" type="primary">rplU</name>
    <name evidence="9" type="ORF">P344_02415</name>
</gene>
<evidence type="ECO:0000313" key="9">
    <source>
        <dbReference type="EMBL" id="AHI57830.1"/>
    </source>
</evidence>
<dbReference type="eggNOG" id="COG0261">
    <property type="taxonomic scope" value="Bacteria"/>
</dbReference>
<keyword evidence="4 6" id="KW-0689">Ribosomal protein</keyword>
<dbReference type="Pfam" id="PF00829">
    <property type="entry name" value="Ribosomal_L21p"/>
    <property type="match status" value="1"/>
</dbReference>
<dbReference type="GO" id="GO:0003735">
    <property type="term" value="F:structural constituent of ribosome"/>
    <property type="evidence" value="ECO:0007669"/>
    <property type="project" value="InterPro"/>
</dbReference>
<dbReference type="PANTHER" id="PTHR21349:SF0">
    <property type="entry name" value="LARGE RIBOSOMAL SUBUNIT PROTEIN BL21M"/>
    <property type="match status" value="1"/>
</dbReference>
<evidence type="ECO:0000313" key="10">
    <source>
        <dbReference type="Proteomes" id="UP000019260"/>
    </source>
</evidence>
<protein>
    <recommendedName>
        <fullName evidence="6">Large ribosomal subunit protein bL21</fullName>
    </recommendedName>
</protein>
<sequence>MFAIIKTGGKQIKVSQGDEIFVEMLEGNEGDNVNFNEVLMIDGKVGTPFLKGASVTGTILKQGKQKKIIVFKYKPKKNKHTKAGHRQPYTKIKIEDIALARTAKKEANTSAGKSETTFQVKPEAKPAVTAEVKESALKAAPASSAAKPETAVPKAGSTTKTASTAKATSTKTSTAKSTTAKATSTTKTSTLKAAPAKKTDESAK</sequence>
<comment type="subunit">
    <text evidence="6">Part of the 50S ribosomal subunit. Contacts protein L20.</text>
</comment>
<dbReference type="GO" id="GO:0005737">
    <property type="term" value="C:cytoplasm"/>
    <property type="evidence" value="ECO:0007669"/>
    <property type="project" value="UniProtKB-ARBA"/>
</dbReference>
<dbReference type="HOGENOM" id="CLU_061463_1_1_14"/>
<dbReference type="GO" id="GO:0019843">
    <property type="term" value="F:rRNA binding"/>
    <property type="evidence" value="ECO:0007669"/>
    <property type="project" value="UniProtKB-UniRule"/>
</dbReference>
<evidence type="ECO:0000256" key="4">
    <source>
        <dbReference type="ARBA" id="ARBA00022980"/>
    </source>
</evidence>
<reference evidence="9 10" key="1">
    <citation type="submission" date="2013-09" db="EMBL/GenBank/DDBJ databases">
        <title>Complete genome sequence of Spiroplasma mirum suckling mouse cataract agent.</title>
        <authorList>
            <person name="Landry C.A."/>
            <person name="Bastian F.O."/>
            <person name="Thune R.L."/>
        </authorList>
    </citation>
    <scope>NUCLEOTIDE SEQUENCE [LARGE SCALE GENOMIC DNA]</scope>
    <source>
        <strain evidence="9 10">SMCA</strain>
    </source>
</reference>
<keyword evidence="10" id="KW-1185">Reference proteome</keyword>
<dbReference type="STRING" id="838561.P344_02415"/>
<keyword evidence="5 6" id="KW-0687">Ribonucleoprotein</keyword>
<evidence type="ECO:0000256" key="3">
    <source>
        <dbReference type="ARBA" id="ARBA00022884"/>
    </source>
</evidence>
<name>W0GQM1_9MOLU</name>
<dbReference type="SUPFAM" id="SSF141091">
    <property type="entry name" value="L21p-like"/>
    <property type="match status" value="1"/>
</dbReference>
<comment type="function">
    <text evidence="6 7">This protein binds to 23S rRNA in the presence of protein L20.</text>
</comment>
<comment type="similarity">
    <text evidence="1 6 7">Belongs to the bacterial ribosomal protein bL21 family.</text>
</comment>